<dbReference type="GO" id="GO:0005794">
    <property type="term" value="C:Golgi apparatus"/>
    <property type="evidence" value="ECO:0007669"/>
    <property type="project" value="TreeGrafter"/>
</dbReference>
<evidence type="ECO:0000256" key="6">
    <source>
        <dbReference type="SAM" id="Phobius"/>
    </source>
</evidence>
<dbReference type="GO" id="GO:0005384">
    <property type="term" value="F:manganese ion transmembrane transporter activity"/>
    <property type="evidence" value="ECO:0007669"/>
    <property type="project" value="TreeGrafter"/>
</dbReference>
<evidence type="ECO:0000256" key="5">
    <source>
        <dbReference type="ARBA" id="ARBA00023136"/>
    </source>
</evidence>
<dbReference type="EMBL" id="WHWC01000006">
    <property type="protein sequence ID" value="KAG8380299.1"/>
    <property type="molecule type" value="Genomic_DNA"/>
</dbReference>
<keyword evidence="5 6" id="KW-0472">Membrane</keyword>
<evidence type="ECO:0000313" key="8">
    <source>
        <dbReference type="Proteomes" id="UP000826271"/>
    </source>
</evidence>
<comment type="similarity">
    <text evidence="2">Belongs to the GDT1 family.</text>
</comment>
<dbReference type="GO" id="GO:0032472">
    <property type="term" value="P:Golgi calcium ion transport"/>
    <property type="evidence" value="ECO:0007669"/>
    <property type="project" value="TreeGrafter"/>
</dbReference>
<organism evidence="7 8">
    <name type="scientific">Buddleja alternifolia</name>
    <dbReference type="NCBI Taxonomy" id="168488"/>
    <lineage>
        <taxon>Eukaryota</taxon>
        <taxon>Viridiplantae</taxon>
        <taxon>Streptophyta</taxon>
        <taxon>Embryophyta</taxon>
        <taxon>Tracheophyta</taxon>
        <taxon>Spermatophyta</taxon>
        <taxon>Magnoliopsida</taxon>
        <taxon>eudicotyledons</taxon>
        <taxon>Gunneridae</taxon>
        <taxon>Pentapetalae</taxon>
        <taxon>asterids</taxon>
        <taxon>lamiids</taxon>
        <taxon>Lamiales</taxon>
        <taxon>Scrophulariaceae</taxon>
        <taxon>Buddlejeae</taxon>
        <taxon>Buddleja</taxon>
    </lineage>
</organism>
<dbReference type="PANTHER" id="PTHR12608:SF9">
    <property type="entry name" value="GDT1-LIKE PROTEIN 3"/>
    <property type="match status" value="1"/>
</dbReference>
<dbReference type="InterPro" id="IPR001727">
    <property type="entry name" value="GDT1-like"/>
</dbReference>
<keyword evidence="4 6" id="KW-1133">Transmembrane helix</keyword>
<dbReference type="GO" id="GO:0015085">
    <property type="term" value="F:calcium ion transmembrane transporter activity"/>
    <property type="evidence" value="ECO:0007669"/>
    <property type="project" value="TreeGrafter"/>
</dbReference>
<dbReference type="PANTHER" id="PTHR12608">
    <property type="entry name" value="TRANSMEMBRANE PROTEIN HTP-1 RELATED"/>
    <property type="match status" value="1"/>
</dbReference>
<evidence type="ECO:0000256" key="2">
    <source>
        <dbReference type="ARBA" id="ARBA00009190"/>
    </source>
</evidence>
<dbReference type="GO" id="GO:0016020">
    <property type="term" value="C:membrane"/>
    <property type="evidence" value="ECO:0007669"/>
    <property type="project" value="UniProtKB-SubCell"/>
</dbReference>
<comment type="caution">
    <text evidence="7">The sequence shown here is derived from an EMBL/GenBank/DDBJ whole genome shotgun (WGS) entry which is preliminary data.</text>
</comment>
<accession>A0AAV6XJD7</accession>
<reference evidence="7" key="1">
    <citation type="submission" date="2019-10" db="EMBL/GenBank/DDBJ databases">
        <authorList>
            <person name="Zhang R."/>
            <person name="Pan Y."/>
            <person name="Wang J."/>
            <person name="Ma R."/>
            <person name="Yu S."/>
        </authorList>
    </citation>
    <scope>NUCLEOTIDE SEQUENCE</scope>
    <source>
        <strain evidence="7">LA-IB0</strain>
        <tissue evidence="7">Leaf</tissue>
    </source>
</reference>
<keyword evidence="8" id="KW-1185">Reference proteome</keyword>
<protein>
    <submittedName>
        <fullName evidence="7">Uncharacterized protein</fullName>
    </submittedName>
</protein>
<dbReference type="Proteomes" id="UP000826271">
    <property type="component" value="Unassembled WGS sequence"/>
</dbReference>
<dbReference type="AlphaFoldDB" id="A0AAV6XJD7"/>
<evidence type="ECO:0000256" key="1">
    <source>
        <dbReference type="ARBA" id="ARBA00004141"/>
    </source>
</evidence>
<sequence length="119" mass="13477">MAMRHPKAIVLSCALNTLFVMTIISTVLSRIIPNLISLKHTNSTATVKLLLLFPGCAVLYFNIFSRVGRPWPDSNSCCKTFHSVTKRADMVVSRGDMEVIGQRDKVAPLRVYQWRKKKQ</sequence>
<evidence type="ECO:0000256" key="4">
    <source>
        <dbReference type="ARBA" id="ARBA00022989"/>
    </source>
</evidence>
<name>A0AAV6XJD7_9LAMI</name>
<proteinExistence type="inferred from homology"/>
<comment type="subcellular location">
    <subcellularLocation>
        <location evidence="1">Membrane</location>
        <topology evidence="1">Multi-pass membrane protein</topology>
    </subcellularLocation>
</comment>
<feature type="transmembrane region" description="Helical" evidence="6">
    <location>
        <begin position="45"/>
        <end position="64"/>
    </location>
</feature>
<evidence type="ECO:0000256" key="3">
    <source>
        <dbReference type="ARBA" id="ARBA00022692"/>
    </source>
</evidence>
<keyword evidence="3 6" id="KW-0812">Transmembrane</keyword>
<dbReference type="GO" id="GO:0032468">
    <property type="term" value="P:Golgi calcium ion homeostasis"/>
    <property type="evidence" value="ECO:0007669"/>
    <property type="project" value="TreeGrafter"/>
</dbReference>
<gene>
    <name evidence="7" type="ORF">BUALT_Bualt06G0001200</name>
</gene>
<evidence type="ECO:0000313" key="7">
    <source>
        <dbReference type="EMBL" id="KAG8380299.1"/>
    </source>
</evidence>